<keyword evidence="3" id="KW-1185">Reference proteome</keyword>
<dbReference type="Proteomes" id="UP001153269">
    <property type="component" value="Unassembled WGS sequence"/>
</dbReference>
<dbReference type="EMBL" id="CADEAL010003926">
    <property type="protein sequence ID" value="CAB1446806.1"/>
    <property type="molecule type" value="Genomic_DNA"/>
</dbReference>
<evidence type="ECO:0000256" key="1">
    <source>
        <dbReference type="SAM" id="MobiDB-lite"/>
    </source>
</evidence>
<evidence type="ECO:0000313" key="3">
    <source>
        <dbReference type="Proteomes" id="UP001153269"/>
    </source>
</evidence>
<feature type="region of interest" description="Disordered" evidence="1">
    <location>
        <begin position="1"/>
        <end position="42"/>
    </location>
</feature>
<accession>A0A9N7VCI5</accession>
<protein>
    <submittedName>
        <fullName evidence="2">Uncharacterized protein</fullName>
    </submittedName>
</protein>
<gene>
    <name evidence="2" type="ORF">PLEPLA_LOCUS34530</name>
</gene>
<proteinExistence type="predicted"/>
<feature type="compositionally biased region" description="Gly residues" evidence="1">
    <location>
        <begin position="20"/>
        <end position="38"/>
    </location>
</feature>
<sequence length="103" mass="11532">MENLEDIDNQRRRGVRVRGGQEGGGRAGEGQGEEGGGGGERRRRMVISNEIWANVVDHVLIHAHIVPDDNVIDPLWVIYLTRWYQQVMQAIQDDEETGSVIGP</sequence>
<dbReference type="AlphaFoldDB" id="A0A9N7VCI5"/>
<evidence type="ECO:0000313" key="2">
    <source>
        <dbReference type="EMBL" id="CAB1446806.1"/>
    </source>
</evidence>
<organism evidence="2 3">
    <name type="scientific">Pleuronectes platessa</name>
    <name type="common">European plaice</name>
    <dbReference type="NCBI Taxonomy" id="8262"/>
    <lineage>
        <taxon>Eukaryota</taxon>
        <taxon>Metazoa</taxon>
        <taxon>Chordata</taxon>
        <taxon>Craniata</taxon>
        <taxon>Vertebrata</taxon>
        <taxon>Euteleostomi</taxon>
        <taxon>Actinopterygii</taxon>
        <taxon>Neopterygii</taxon>
        <taxon>Teleostei</taxon>
        <taxon>Neoteleostei</taxon>
        <taxon>Acanthomorphata</taxon>
        <taxon>Carangaria</taxon>
        <taxon>Pleuronectiformes</taxon>
        <taxon>Pleuronectoidei</taxon>
        <taxon>Pleuronectidae</taxon>
        <taxon>Pleuronectes</taxon>
    </lineage>
</organism>
<name>A0A9N7VCI5_PLEPL</name>
<comment type="caution">
    <text evidence="2">The sequence shown here is derived from an EMBL/GenBank/DDBJ whole genome shotgun (WGS) entry which is preliminary data.</text>
</comment>
<reference evidence="2" key="1">
    <citation type="submission" date="2020-03" db="EMBL/GenBank/DDBJ databases">
        <authorList>
            <person name="Weist P."/>
        </authorList>
    </citation>
    <scope>NUCLEOTIDE SEQUENCE</scope>
</reference>